<dbReference type="AlphaFoldDB" id="A0A314ZIV2"/>
<organism evidence="1 2">
    <name type="scientific">Prunus yedoensis var. nudiflora</name>
    <dbReference type="NCBI Taxonomy" id="2094558"/>
    <lineage>
        <taxon>Eukaryota</taxon>
        <taxon>Viridiplantae</taxon>
        <taxon>Streptophyta</taxon>
        <taxon>Embryophyta</taxon>
        <taxon>Tracheophyta</taxon>
        <taxon>Spermatophyta</taxon>
        <taxon>Magnoliopsida</taxon>
        <taxon>eudicotyledons</taxon>
        <taxon>Gunneridae</taxon>
        <taxon>Pentapetalae</taxon>
        <taxon>rosids</taxon>
        <taxon>fabids</taxon>
        <taxon>Rosales</taxon>
        <taxon>Rosaceae</taxon>
        <taxon>Amygdaloideae</taxon>
        <taxon>Amygdaleae</taxon>
        <taxon>Prunus</taxon>
    </lineage>
</organism>
<name>A0A314ZIV2_PRUYE</name>
<dbReference type="EMBL" id="PJQY01000125">
    <property type="protein sequence ID" value="PQQ18057.1"/>
    <property type="molecule type" value="Genomic_DNA"/>
</dbReference>
<comment type="caution">
    <text evidence="1">The sequence shown here is derived from an EMBL/GenBank/DDBJ whole genome shotgun (WGS) entry which is preliminary data.</text>
</comment>
<accession>A0A314ZIV2</accession>
<reference evidence="1 2" key="1">
    <citation type="submission" date="2018-02" db="EMBL/GenBank/DDBJ databases">
        <title>Draft genome of wild Prunus yedoensis var. nudiflora.</title>
        <authorList>
            <person name="Baek S."/>
            <person name="Kim J.-H."/>
            <person name="Choi K."/>
            <person name="Kim G.-B."/>
            <person name="Cho A."/>
            <person name="Jang H."/>
            <person name="Shin C.-H."/>
            <person name="Yu H.-J."/>
            <person name="Mun J.-H."/>
        </authorList>
    </citation>
    <scope>NUCLEOTIDE SEQUENCE [LARGE SCALE GENOMIC DNA]</scope>
    <source>
        <strain evidence="2">cv. Jeju island</strain>
        <tissue evidence="1">Leaf</tissue>
    </source>
</reference>
<proteinExistence type="predicted"/>
<evidence type="ECO:0000313" key="1">
    <source>
        <dbReference type="EMBL" id="PQQ18057.1"/>
    </source>
</evidence>
<sequence>MRLADVNQGITVIDMRIPLPGLFGSEVERVFLVVILYEMASLIAEGHELGKADPVVYVSSEKLIRYLVFIDVPLQVCEARQAKGYICLHVQGRSKWYLNGRRKDTYTQMELEVREELATHVLEWLFD</sequence>
<keyword evidence="2" id="KW-1185">Reference proteome</keyword>
<dbReference type="STRING" id="2094558.A0A314ZIV2"/>
<dbReference type="Proteomes" id="UP000250321">
    <property type="component" value="Unassembled WGS sequence"/>
</dbReference>
<protein>
    <submittedName>
        <fullName evidence="1">Uncharacterized protein</fullName>
    </submittedName>
</protein>
<gene>
    <name evidence="1" type="ORF">Pyn_05764</name>
</gene>
<dbReference type="OrthoDB" id="41505at2759"/>
<evidence type="ECO:0000313" key="2">
    <source>
        <dbReference type="Proteomes" id="UP000250321"/>
    </source>
</evidence>